<sequence>MPLHLLGKKSWNVYNPANIARVRRDEAEAAAREAAEEQRMQELDAARRLAILRGEVQPPLEEGEPDAAAIPPVRDSNDRRGFGRKRKRHGEDDTDFEMRLARERAAAGDHAARELELAPNTHPAAAPASLVDSKGHISLFPEVETGRSREKNEEVTKEAARKERELKDQYQMRFVNAAGRDGQGLTDGGPWYASADGEASGALVPSKNVWAREDPGRKVREAARLDAGDPLAMMKKAAAKVRELEQERKKEVERRERELKMLEDEEKRECRRRDRKRRKEGDGENRRERPSSVDKRADSSVRREHSHRGHDRDPGRHRDRSEERERHNRGRRFSPDRGRDPDRHEPSRRHHEERHRHRSRERGGRGGRGEEGSHERRRHRDEERRHHHHRDYSKETPGHGSDHR</sequence>
<organism evidence="4 5">
    <name type="scientific">Chaetomium strumarium</name>
    <dbReference type="NCBI Taxonomy" id="1170767"/>
    <lineage>
        <taxon>Eukaryota</taxon>
        <taxon>Fungi</taxon>
        <taxon>Dikarya</taxon>
        <taxon>Ascomycota</taxon>
        <taxon>Pezizomycotina</taxon>
        <taxon>Sordariomycetes</taxon>
        <taxon>Sordariomycetidae</taxon>
        <taxon>Sordariales</taxon>
        <taxon>Chaetomiaceae</taxon>
        <taxon>Chaetomium</taxon>
    </lineage>
</organism>
<feature type="compositionally biased region" description="Basic and acidic residues" evidence="2">
    <location>
        <begin position="210"/>
        <end position="227"/>
    </location>
</feature>
<name>A0AAJ0GQ21_9PEZI</name>
<dbReference type="Proteomes" id="UP001273166">
    <property type="component" value="Unassembled WGS sequence"/>
</dbReference>
<dbReference type="RefSeq" id="XP_062719853.1">
    <property type="nucleotide sequence ID" value="XM_062862917.1"/>
</dbReference>
<feature type="compositionally biased region" description="Basic and acidic residues" evidence="2">
    <location>
        <begin position="310"/>
        <end position="326"/>
    </location>
</feature>
<dbReference type="EMBL" id="JAUDZG010000005">
    <property type="protein sequence ID" value="KAK3304073.1"/>
    <property type="molecule type" value="Genomic_DNA"/>
</dbReference>
<accession>A0AAJ0GQ21</accession>
<evidence type="ECO:0000259" key="3">
    <source>
        <dbReference type="SMART" id="SM01083"/>
    </source>
</evidence>
<feature type="compositionally biased region" description="Basic and acidic residues" evidence="2">
    <location>
        <begin position="361"/>
        <end position="384"/>
    </location>
</feature>
<feature type="compositionally biased region" description="Basic and acidic residues" evidence="2">
    <location>
        <begin position="240"/>
        <end position="272"/>
    </location>
</feature>
<evidence type="ECO:0000313" key="5">
    <source>
        <dbReference type="Proteomes" id="UP001273166"/>
    </source>
</evidence>
<dbReference type="GeneID" id="87881746"/>
<dbReference type="PANTHER" id="PTHR22093:SF0">
    <property type="entry name" value="LEUKOCYTE RECEPTOR CLUSTER MEMBER 1"/>
    <property type="match status" value="1"/>
</dbReference>
<gene>
    <name evidence="4" type="ORF">B0T15DRAFT_228921</name>
</gene>
<evidence type="ECO:0000313" key="4">
    <source>
        <dbReference type="EMBL" id="KAK3304073.1"/>
    </source>
</evidence>
<reference evidence="4" key="1">
    <citation type="journal article" date="2023" name="Mol. Phylogenet. Evol.">
        <title>Genome-scale phylogeny and comparative genomics of the fungal order Sordariales.</title>
        <authorList>
            <person name="Hensen N."/>
            <person name="Bonometti L."/>
            <person name="Westerberg I."/>
            <person name="Brannstrom I.O."/>
            <person name="Guillou S."/>
            <person name="Cros-Aarteil S."/>
            <person name="Calhoun S."/>
            <person name="Haridas S."/>
            <person name="Kuo A."/>
            <person name="Mondo S."/>
            <person name="Pangilinan J."/>
            <person name="Riley R."/>
            <person name="LaButti K."/>
            <person name="Andreopoulos B."/>
            <person name="Lipzen A."/>
            <person name="Chen C."/>
            <person name="Yan M."/>
            <person name="Daum C."/>
            <person name="Ng V."/>
            <person name="Clum A."/>
            <person name="Steindorff A."/>
            <person name="Ohm R.A."/>
            <person name="Martin F."/>
            <person name="Silar P."/>
            <person name="Natvig D.O."/>
            <person name="Lalanne C."/>
            <person name="Gautier V."/>
            <person name="Ament-Velasquez S.L."/>
            <person name="Kruys A."/>
            <person name="Hutchinson M.I."/>
            <person name="Powell A.J."/>
            <person name="Barry K."/>
            <person name="Miller A.N."/>
            <person name="Grigoriev I.V."/>
            <person name="Debuchy R."/>
            <person name="Gladieux P."/>
            <person name="Hiltunen Thoren M."/>
            <person name="Johannesson H."/>
        </authorList>
    </citation>
    <scope>NUCLEOTIDE SEQUENCE</scope>
    <source>
        <strain evidence="4">CBS 333.67</strain>
    </source>
</reference>
<feature type="compositionally biased region" description="Basic and acidic residues" evidence="2">
    <location>
        <begin position="279"/>
        <end position="303"/>
    </location>
</feature>
<dbReference type="Pfam" id="PF10197">
    <property type="entry name" value="Cir_N"/>
    <property type="match status" value="1"/>
</dbReference>
<evidence type="ECO:0000256" key="2">
    <source>
        <dbReference type="SAM" id="MobiDB-lite"/>
    </source>
</evidence>
<feature type="region of interest" description="Disordered" evidence="2">
    <location>
        <begin position="178"/>
        <end position="404"/>
    </location>
</feature>
<keyword evidence="1" id="KW-0175">Coiled coil</keyword>
<feature type="domain" description="CBF1-interacting co-repressor CIR N-terminal" evidence="3">
    <location>
        <begin position="10"/>
        <end position="46"/>
    </location>
</feature>
<dbReference type="InterPro" id="IPR039875">
    <property type="entry name" value="LENG1-like"/>
</dbReference>
<reference evidence="4" key="2">
    <citation type="submission" date="2023-06" db="EMBL/GenBank/DDBJ databases">
        <authorList>
            <consortium name="Lawrence Berkeley National Laboratory"/>
            <person name="Mondo S.J."/>
            <person name="Hensen N."/>
            <person name="Bonometti L."/>
            <person name="Westerberg I."/>
            <person name="Brannstrom I.O."/>
            <person name="Guillou S."/>
            <person name="Cros-Aarteil S."/>
            <person name="Calhoun S."/>
            <person name="Haridas S."/>
            <person name="Kuo A."/>
            <person name="Pangilinan J."/>
            <person name="Riley R."/>
            <person name="Labutti K."/>
            <person name="Andreopoulos B."/>
            <person name="Lipzen A."/>
            <person name="Chen C."/>
            <person name="Yanf M."/>
            <person name="Daum C."/>
            <person name="Ng V."/>
            <person name="Clum A."/>
            <person name="Steindorff A."/>
            <person name="Ohm R."/>
            <person name="Martin F."/>
            <person name="Silar P."/>
            <person name="Natvig D."/>
            <person name="Lalanne C."/>
            <person name="Gautier V."/>
            <person name="Ament-Velasquez S.L."/>
            <person name="Kruys A."/>
            <person name="Hutchinson M.I."/>
            <person name="Powell A.J."/>
            <person name="Barry K."/>
            <person name="Miller A.N."/>
            <person name="Grigoriev I.V."/>
            <person name="Debuchy R."/>
            <person name="Gladieux P."/>
            <person name="Thoren M.H."/>
            <person name="Johannesson H."/>
        </authorList>
    </citation>
    <scope>NUCLEOTIDE SEQUENCE</scope>
    <source>
        <strain evidence="4">CBS 333.67</strain>
    </source>
</reference>
<dbReference type="PANTHER" id="PTHR22093">
    <property type="entry name" value="LEUKOCYTE RECEPTOR CLUSTER LRC MEMBER 1"/>
    <property type="match status" value="1"/>
</dbReference>
<feature type="compositionally biased region" description="Basic residues" evidence="2">
    <location>
        <begin position="346"/>
        <end position="360"/>
    </location>
</feature>
<feature type="coiled-coil region" evidence="1">
    <location>
        <begin position="17"/>
        <end position="44"/>
    </location>
</feature>
<feature type="compositionally biased region" description="Basic and acidic residues" evidence="2">
    <location>
        <begin position="144"/>
        <end position="162"/>
    </location>
</feature>
<comment type="caution">
    <text evidence="4">The sequence shown here is derived from an EMBL/GenBank/DDBJ whole genome shotgun (WGS) entry which is preliminary data.</text>
</comment>
<feature type="region of interest" description="Disordered" evidence="2">
    <location>
        <begin position="56"/>
        <end position="97"/>
    </location>
</feature>
<dbReference type="SMART" id="SM01083">
    <property type="entry name" value="Cir_N"/>
    <property type="match status" value="1"/>
</dbReference>
<feature type="region of interest" description="Disordered" evidence="2">
    <location>
        <begin position="141"/>
        <end position="162"/>
    </location>
</feature>
<protein>
    <recommendedName>
        <fullName evidence="3">CBF1-interacting co-repressor CIR N-terminal domain-containing protein</fullName>
    </recommendedName>
</protein>
<dbReference type="InterPro" id="IPR019339">
    <property type="entry name" value="CIR_N_dom"/>
</dbReference>
<proteinExistence type="predicted"/>
<keyword evidence="5" id="KW-1185">Reference proteome</keyword>
<evidence type="ECO:0000256" key="1">
    <source>
        <dbReference type="SAM" id="Coils"/>
    </source>
</evidence>
<feature type="compositionally biased region" description="Basic and acidic residues" evidence="2">
    <location>
        <begin position="392"/>
        <end position="404"/>
    </location>
</feature>
<dbReference type="AlphaFoldDB" id="A0AAJ0GQ21"/>
<feature type="compositionally biased region" description="Basic and acidic residues" evidence="2">
    <location>
        <begin position="333"/>
        <end position="345"/>
    </location>
</feature>